<accession>A0A1J4K3Z1</accession>
<feature type="repeat" description="RCC1" evidence="3">
    <location>
        <begin position="249"/>
        <end position="299"/>
    </location>
</feature>
<organism evidence="7 8">
    <name type="scientific">Tritrichomonas foetus</name>
    <dbReference type="NCBI Taxonomy" id="1144522"/>
    <lineage>
        <taxon>Eukaryota</taxon>
        <taxon>Metamonada</taxon>
        <taxon>Parabasalia</taxon>
        <taxon>Tritrichomonadida</taxon>
        <taxon>Tritrichomonadidae</taxon>
        <taxon>Tritrichomonas</taxon>
    </lineage>
</organism>
<dbReference type="InterPro" id="IPR009091">
    <property type="entry name" value="RCC1/BLIP-II"/>
</dbReference>
<dbReference type="SMART" id="SM00220">
    <property type="entry name" value="S_TKc"/>
    <property type="match status" value="1"/>
</dbReference>
<keyword evidence="8" id="KW-1185">Reference proteome</keyword>
<evidence type="ECO:0000313" key="7">
    <source>
        <dbReference type="EMBL" id="OHT04476.1"/>
    </source>
</evidence>
<dbReference type="PROSITE" id="PS00108">
    <property type="entry name" value="PROTEIN_KINASE_ST"/>
    <property type="match status" value="1"/>
</dbReference>
<dbReference type="InterPro" id="IPR050167">
    <property type="entry name" value="Ser_Thr_protein_kinase"/>
</dbReference>
<dbReference type="SUPFAM" id="SSF56112">
    <property type="entry name" value="Protein kinase-like (PK-like)"/>
    <property type="match status" value="1"/>
</dbReference>
<dbReference type="InterPro" id="IPR017441">
    <property type="entry name" value="Protein_kinase_ATP_BS"/>
</dbReference>
<sequence>MEIYSAGSNLNGQLCRSSNNQDPCKIYSPVESKIVSFSAGRNQNVAVYEDGTAYGSGSNRIGELGLKKQGDYSLPKSISLTKGFFSSNPFITKVACGLSFSLFLEKKGSVYITYNFSTQKVTSPEPIVSVHGFMQPWIIGASGRAYLIEYDENDASVPPKCQQFQILKDEIEESDKSLNIKSKQTNENIEPIIDICSISKWVIFLTKNGKIYSKRNNENEILLYENFGNQKICKISGKTCHILALNDQGEVYSLGLGNNGKLGLGNENDVDVFTKIESLNVKIIDISASTDFSCFIDDQNKVWFCGLSIFGSKKGKFLVPEKLTFIEGVVRIFCGYSHIFFFTDQNCVHPDSTIQASLFDTLAQSLRDITKTITGVHDLSDQQSDDLSHNLSININQLKSDENETIYSNNAEKYKKQIFSLEKEIEKLKKSNNSICEETAQLIQRFNETSQKLNNENSYLKDQNLELIEKLKQREYEIEELKLKNENTNLSRLNHENEKLKKQIEFLLQKKSQKFENMTFIDLTTFKQITDENLIGEGATAKVFCISKEKKYALKQLKGKGKEQESDFENQKHFFAESQFLFALRHPCIVTFYGFSYGDKTHPPSILLEYCPKNLSKVIKQLNVTEKMFAIIDILYAMRFIHSNNVVHRDLKPENILLNTQTNYFKLADFGLSRILPATAMSDSLTTGVGTLKFMAPEVMNELPYTNKADCYSFGVILYYIVTNGELPEVTIGQVCMGQIPEIPSAVNENCKQLILDCWEFDPEKRPSFNEIILYVKEKNYQLMNFIEFEKIKRRVEEIEMYEEIFLQ</sequence>
<dbReference type="Pfam" id="PF00069">
    <property type="entry name" value="Pkinase"/>
    <property type="match status" value="1"/>
</dbReference>
<evidence type="ECO:0000256" key="3">
    <source>
        <dbReference type="PROSITE-ProRule" id="PRU00235"/>
    </source>
</evidence>
<dbReference type="AlphaFoldDB" id="A0A1J4K3Z1"/>
<comment type="caution">
    <text evidence="7">The sequence shown here is derived from an EMBL/GenBank/DDBJ whole genome shotgun (WGS) entry which is preliminary data.</text>
</comment>
<keyword evidence="1 4" id="KW-0547">Nucleotide-binding</keyword>
<keyword evidence="5" id="KW-0175">Coiled coil</keyword>
<dbReference type="InterPro" id="IPR008271">
    <property type="entry name" value="Ser/Thr_kinase_AS"/>
</dbReference>
<gene>
    <name evidence="7" type="ORF">TRFO_28038</name>
</gene>
<evidence type="ECO:0000256" key="2">
    <source>
        <dbReference type="ARBA" id="ARBA00022840"/>
    </source>
</evidence>
<keyword evidence="2 4" id="KW-0067">ATP-binding</keyword>
<dbReference type="Gene3D" id="1.10.510.10">
    <property type="entry name" value="Transferase(Phosphotransferase) domain 1"/>
    <property type="match status" value="1"/>
</dbReference>
<evidence type="ECO:0000256" key="5">
    <source>
        <dbReference type="SAM" id="Coils"/>
    </source>
</evidence>
<dbReference type="RefSeq" id="XP_068357612.1">
    <property type="nucleotide sequence ID" value="XM_068505930.1"/>
</dbReference>
<feature type="binding site" evidence="4">
    <location>
        <position position="555"/>
    </location>
    <ligand>
        <name>ATP</name>
        <dbReference type="ChEBI" id="CHEBI:30616"/>
    </ligand>
</feature>
<feature type="repeat" description="RCC1" evidence="3">
    <location>
        <begin position="1"/>
        <end position="50"/>
    </location>
</feature>
<feature type="repeat" description="RCC1" evidence="3">
    <location>
        <begin position="51"/>
        <end position="107"/>
    </location>
</feature>
<dbReference type="Proteomes" id="UP000179807">
    <property type="component" value="Unassembled WGS sequence"/>
</dbReference>
<proteinExistence type="predicted"/>
<dbReference type="EMBL" id="MLAK01000792">
    <property type="protein sequence ID" value="OHT04476.1"/>
    <property type="molecule type" value="Genomic_DNA"/>
</dbReference>
<feature type="domain" description="Protein kinase" evidence="6">
    <location>
        <begin position="529"/>
        <end position="787"/>
    </location>
</feature>
<dbReference type="GeneID" id="94840634"/>
<dbReference type="InterPro" id="IPR000719">
    <property type="entry name" value="Prot_kinase_dom"/>
</dbReference>
<dbReference type="GO" id="GO:0005524">
    <property type="term" value="F:ATP binding"/>
    <property type="evidence" value="ECO:0007669"/>
    <property type="project" value="UniProtKB-UniRule"/>
</dbReference>
<dbReference type="PROSITE" id="PS00107">
    <property type="entry name" value="PROTEIN_KINASE_ATP"/>
    <property type="match status" value="1"/>
</dbReference>
<evidence type="ECO:0000256" key="1">
    <source>
        <dbReference type="ARBA" id="ARBA00022741"/>
    </source>
</evidence>
<dbReference type="VEuPathDB" id="TrichDB:TRFO_28038"/>
<reference evidence="7" key="1">
    <citation type="submission" date="2016-10" db="EMBL/GenBank/DDBJ databases">
        <authorList>
            <person name="Benchimol M."/>
            <person name="Almeida L.G."/>
            <person name="Vasconcelos A.T."/>
            <person name="Perreira-Neves A."/>
            <person name="Rosa I.A."/>
            <person name="Tasca T."/>
            <person name="Bogo M.R."/>
            <person name="de Souza W."/>
        </authorList>
    </citation>
    <scope>NUCLEOTIDE SEQUENCE [LARGE SCALE GENOMIC DNA]</scope>
    <source>
        <strain evidence="7">K</strain>
    </source>
</reference>
<name>A0A1J4K3Z1_9EUKA</name>
<evidence type="ECO:0000313" key="8">
    <source>
        <dbReference type="Proteomes" id="UP000179807"/>
    </source>
</evidence>
<evidence type="ECO:0000259" key="6">
    <source>
        <dbReference type="PROSITE" id="PS50011"/>
    </source>
</evidence>
<dbReference type="PROSITE" id="PS50011">
    <property type="entry name" value="PROTEIN_KINASE_DOM"/>
    <property type="match status" value="1"/>
</dbReference>
<evidence type="ECO:0000256" key="4">
    <source>
        <dbReference type="PROSITE-ProRule" id="PRU10141"/>
    </source>
</evidence>
<dbReference type="PROSITE" id="PS50012">
    <property type="entry name" value="RCC1_3"/>
    <property type="match status" value="3"/>
</dbReference>
<dbReference type="InterPro" id="IPR000408">
    <property type="entry name" value="Reg_chr_condens"/>
</dbReference>
<dbReference type="InterPro" id="IPR011009">
    <property type="entry name" value="Kinase-like_dom_sf"/>
</dbReference>
<protein>
    <recommendedName>
        <fullName evidence="6">Protein kinase domain-containing protein</fullName>
    </recommendedName>
</protein>
<feature type="coiled-coil region" evidence="5">
    <location>
        <begin position="411"/>
        <end position="517"/>
    </location>
</feature>
<dbReference type="PANTHER" id="PTHR23257">
    <property type="entry name" value="SERINE-THREONINE PROTEIN KINASE"/>
    <property type="match status" value="1"/>
</dbReference>
<dbReference type="GO" id="GO:0004672">
    <property type="term" value="F:protein kinase activity"/>
    <property type="evidence" value="ECO:0007669"/>
    <property type="project" value="InterPro"/>
</dbReference>
<dbReference type="Pfam" id="PF00415">
    <property type="entry name" value="RCC1"/>
    <property type="match status" value="2"/>
</dbReference>
<dbReference type="Gene3D" id="2.130.10.30">
    <property type="entry name" value="Regulator of chromosome condensation 1/beta-lactamase-inhibitor protein II"/>
    <property type="match status" value="2"/>
</dbReference>
<dbReference type="OrthoDB" id="5370059at2759"/>
<dbReference type="SUPFAM" id="SSF50985">
    <property type="entry name" value="RCC1/BLIP-II"/>
    <property type="match status" value="1"/>
</dbReference>